<proteinExistence type="predicted"/>
<dbReference type="EMBL" id="JAKNSF020000052">
    <property type="protein sequence ID" value="KAK7725198.1"/>
    <property type="molecule type" value="Genomic_DNA"/>
</dbReference>
<feature type="compositionally biased region" description="Polar residues" evidence="1">
    <location>
        <begin position="287"/>
        <end position="297"/>
    </location>
</feature>
<evidence type="ECO:0000259" key="2">
    <source>
        <dbReference type="PROSITE" id="PS50097"/>
    </source>
</evidence>
<evidence type="ECO:0000256" key="1">
    <source>
        <dbReference type="SAM" id="MobiDB-lite"/>
    </source>
</evidence>
<comment type="caution">
    <text evidence="3">The sequence shown here is derived from an EMBL/GenBank/DDBJ whole genome shotgun (WGS) entry which is preliminary data.</text>
</comment>
<reference evidence="3 4" key="1">
    <citation type="submission" date="2024-02" db="EMBL/GenBank/DDBJ databases">
        <title>De novo assembly and annotation of 12 fungi associated with fruit tree decline syndrome in Ontario, Canada.</title>
        <authorList>
            <person name="Sulman M."/>
            <person name="Ellouze W."/>
            <person name="Ilyukhin E."/>
        </authorList>
    </citation>
    <scope>NUCLEOTIDE SEQUENCE [LARGE SCALE GENOMIC DNA]</scope>
    <source>
        <strain evidence="3 4">M169</strain>
    </source>
</reference>
<feature type="compositionally biased region" description="Basic and acidic residues" evidence="1">
    <location>
        <begin position="260"/>
        <end position="284"/>
    </location>
</feature>
<organism evidence="3 4">
    <name type="scientific">Diaporthe eres</name>
    <name type="common">Phomopsis oblonga</name>
    <dbReference type="NCBI Taxonomy" id="83184"/>
    <lineage>
        <taxon>Eukaryota</taxon>
        <taxon>Fungi</taxon>
        <taxon>Dikarya</taxon>
        <taxon>Ascomycota</taxon>
        <taxon>Pezizomycotina</taxon>
        <taxon>Sordariomycetes</taxon>
        <taxon>Sordariomycetidae</taxon>
        <taxon>Diaporthales</taxon>
        <taxon>Diaporthaceae</taxon>
        <taxon>Diaporthe</taxon>
        <taxon>Diaporthe eres species complex</taxon>
    </lineage>
</organism>
<dbReference type="InterPro" id="IPR011333">
    <property type="entry name" value="SKP1/BTB/POZ_sf"/>
</dbReference>
<evidence type="ECO:0000313" key="3">
    <source>
        <dbReference type="EMBL" id="KAK7725198.1"/>
    </source>
</evidence>
<evidence type="ECO:0000313" key="4">
    <source>
        <dbReference type="Proteomes" id="UP001430848"/>
    </source>
</evidence>
<dbReference type="Gene3D" id="3.30.710.10">
    <property type="entry name" value="Potassium Channel Kv1.1, Chain A"/>
    <property type="match status" value="1"/>
</dbReference>
<keyword evidence="4" id="KW-1185">Reference proteome</keyword>
<name>A0ABR1P2Y8_DIAER</name>
<gene>
    <name evidence="3" type="ORF">SLS63_008315</name>
</gene>
<feature type="region of interest" description="Disordered" evidence="1">
    <location>
        <begin position="260"/>
        <end position="297"/>
    </location>
</feature>
<accession>A0ABR1P2Y8</accession>
<sequence length="297" mass="33827">MSSDSEPEGSDSEVSDSSIGEDYTIRYGPLRYVNFAHGLHSPIVYYFEAEFIASIPSPTVKVKVKDGATFDISEDVLVEDSEYFFRALLGRPGKGPVDSIDLDDISSRDFGLYVSVMYPLVLCKTELNLQQVWPLDPDGGPAHHPWSLLLLLWKLGVRFLNENVKSIAKDELSAKLKEYSASNWNRMYKQRSEASLKAKMLRLQNAFRYCRDNGIPFEKSFVKAASRASLQVFEACVADLDDEVFRSEVTKAFALRFADQESTAKKRRREETKENEHREKKQKIENWISQALSGQFP</sequence>
<protein>
    <recommendedName>
        <fullName evidence="2">BTB domain-containing protein</fullName>
    </recommendedName>
</protein>
<feature type="domain" description="BTB" evidence="2">
    <location>
        <begin position="58"/>
        <end position="118"/>
    </location>
</feature>
<dbReference type="InterPro" id="IPR000210">
    <property type="entry name" value="BTB/POZ_dom"/>
</dbReference>
<dbReference type="Proteomes" id="UP001430848">
    <property type="component" value="Unassembled WGS sequence"/>
</dbReference>
<dbReference type="PROSITE" id="PS50097">
    <property type="entry name" value="BTB"/>
    <property type="match status" value="1"/>
</dbReference>